<evidence type="ECO:0000259" key="10">
    <source>
        <dbReference type="Pfam" id="PF00133"/>
    </source>
</evidence>
<dbReference type="InterPro" id="IPR002301">
    <property type="entry name" value="Ile-tRNA-ligase"/>
</dbReference>
<dbReference type="CDD" id="cd07961">
    <property type="entry name" value="Anticodon_Ia_Ile_ABEc"/>
    <property type="match status" value="1"/>
</dbReference>
<dbReference type="InterPro" id="IPR013155">
    <property type="entry name" value="M/V/L/I-tRNA-synth_anticd-bd"/>
</dbReference>
<dbReference type="InterPro" id="IPR023586">
    <property type="entry name" value="Ile-tRNA-ligase_type2"/>
</dbReference>
<evidence type="ECO:0000259" key="11">
    <source>
        <dbReference type="Pfam" id="PF08264"/>
    </source>
</evidence>
<sequence length="1091" mass="121733">MSPASRPGFRPLPAQVDLPALERDMLRRWRESKVFERSLERTASGPSWVFYEGPPTANGMPGVHHVEARVFKDVFPRFKTMKGYHVPRKAGWDCHGLPVEVAVEKELGLTGKKDIEEYGVAEFNARCRESVLRHVDAFEEMTERMGYWVNTDQAYRTMDPEYVEAVWWSLKQVFDKGLLFRDFRITPYCPRCGTGLSDHELGQPGAYETVSSPSVYVRMPVTSGPLAEMGAALLIWTTTPWTLVSNTAVAVHPDVTYVAARPAGSDEVLVVAEPLLDQVLGEDAERLATYQGTELERTTYQRPFELVDIPDAHYVVLGDYVTVEDGTGLVHQAPAFGADDMTVCRRYDMPVVNPIGPDGRFLREVPMVGTKFFKDADEPLTDDLRARGLLFRGGHFEHSYPHCWRCHTALLYYALPAWYIRTTQIKDRLLEENEKTNWYPKTVKHGRYGEWLRNNVDWSLSRSRYWGTPLPLWVCSEDESHITCVGSLKELGDLTGKDMTGLDPHRPYVDDVTFPCPARVGDAKSDRCGAEARRVPDVIDAWYDSGSMPFAQWGAPHRNNDIFENSYPAQYICEAQDQTRGWFYSLMAVGTLVFDRSSYEDVVCLGLILAEDGRKMSKHLGNVLRPIPLMDEHGADAVRWFMAANGLPWASRRVGHTALEEIVRKVLLTYWNTASFFVLYANAAQAQGQAWTPDRRAEAPAPADRPLLDRWALAELHRTVREVDAALEEYDTAKAGRALAQFVDNLSNWYVRRSRRRFWDGPHTSDGSSAFATLYECLETLTRLMAPMVPFITDHVWDVIRPSDAPESVHLTDWPTVDETLLDAGLTAQMALVRRLVELGRSARAASGVRTRQPLGRALVGAAHWSTLPDQLRAQISEELNVLGFEELSSIGGDLVEYEVKPNFRELGKRHAKDTPKVAKAITSTDPAALVQALRAGTADVDAPGVGPVSLTPNDVIVTERPRSGWAVESAAGETIALDLTVTPELRRAGLVREAVRLVQEARKAAGLEVTDRIDLWWEATGTDLAEALRAHTEEFATEVLAATITEGRPESLQATRDNDLGLTLYLLQSTPPSGPGGPQSSTPDTQSDGA</sequence>
<feature type="binding site" evidence="8">
    <location>
        <position position="618"/>
    </location>
    <ligand>
        <name>ATP</name>
        <dbReference type="ChEBI" id="CHEBI:30616"/>
    </ligand>
</feature>
<evidence type="ECO:0000256" key="8">
    <source>
        <dbReference type="HAMAP-Rule" id="MF_02003"/>
    </source>
</evidence>
<evidence type="ECO:0000256" key="3">
    <source>
        <dbReference type="ARBA" id="ARBA00022840"/>
    </source>
</evidence>
<dbReference type="PRINTS" id="PR00984">
    <property type="entry name" value="TRNASYNTHILE"/>
</dbReference>
<dbReference type="InterPro" id="IPR033709">
    <property type="entry name" value="Anticodon_Ile_ABEc"/>
</dbReference>
<keyword evidence="8" id="KW-0862">Zinc</keyword>
<evidence type="ECO:0000313" key="12">
    <source>
        <dbReference type="EMBL" id="GAA4230604.1"/>
    </source>
</evidence>
<feature type="short sequence motif" description="'KMSKS' region" evidence="8">
    <location>
        <begin position="615"/>
        <end position="619"/>
    </location>
</feature>
<comment type="subunit">
    <text evidence="8">Monomer.</text>
</comment>
<name>A0ABP8BYV3_9ACTN</name>
<dbReference type="InterPro" id="IPR002300">
    <property type="entry name" value="aa-tRNA-synth_Ia"/>
</dbReference>
<keyword evidence="1 8" id="KW-0436">Ligase</keyword>
<dbReference type="Pfam" id="PF00133">
    <property type="entry name" value="tRNA-synt_1"/>
    <property type="match status" value="1"/>
</dbReference>
<keyword evidence="3 8" id="KW-0067">ATP-binding</keyword>
<comment type="similarity">
    <text evidence="8">Belongs to the class-I aminoacyl-tRNA synthetase family. IleS type 2 subfamily.</text>
</comment>
<evidence type="ECO:0000313" key="13">
    <source>
        <dbReference type="Proteomes" id="UP001501710"/>
    </source>
</evidence>
<dbReference type="InterPro" id="IPR009008">
    <property type="entry name" value="Val/Leu/Ile-tRNA-synth_edit"/>
</dbReference>
<evidence type="ECO:0000256" key="5">
    <source>
        <dbReference type="ARBA" id="ARBA00023146"/>
    </source>
</evidence>
<reference evidence="13" key="1">
    <citation type="journal article" date="2019" name="Int. J. Syst. Evol. Microbiol.">
        <title>The Global Catalogue of Microorganisms (GCM) 10K type strain sequencing project: providing services to taxonomists for standard genome sequencing and annotation.</title>
        <authorList>
            <consortium name="The Broad Institute Genomics Platform"/>
            <consortium name="The Broad Institute Genome Sequencing Center for Infectious Disease"/>
            <person name="Wu L."/>
            <person name="Ma J."/>
        </authorList>
    </citation>
    <scope>NUCLEOTIDE SEQUENCE [LARGE SCALE GENOMIC DNA]</scope>
    <source>
        <strain evidence="13">JCM 17440</strain>
    </source>
</reference>
<accession>A0ABP8BYV3</accession>
<evidence type="ECO:0000256" key="2">
    <source>
        <dbReference type="ARBA" id="ARBA00022741"/>
    </source>
</evidence>
<feature type="domain" description="Aminoacyl-tRNA synthetase class Ia" evidence="10">
    <location>
        <begin position="25"/>
        <end position="643"/>
    </location>
</feature>
<dbReference type="Gene3D" id="1.10.730.10">
    <property type="entry name" value="Isoleucyl-tRNA Synthetase, Domain 1"/>
    <property type="match status" value="1"/>
</dbReference>
<evidence type="ECO:0000256" key="6">
    <source>
        <dbReference type="ARBA" id="ARBA00025217"/>
    </source>
</evidence>
<dbReference type="Gene3D" id="3.90.740.10">
    <property type="entry name" value="Valyl/Leucyl/Isoleucyl-tRNA synthetase, editing domain"/>
    <property type="match status" value="1"/>
</dbReference>
<comment type="function">
    <text evidence="6 8">Catalyzes the attachment of isoleucine to tRNA(Ile). As IleRS can inadvertently accommodate and process structurally similar amino acids such as valine, to avoid such errors it has two additional distinct tRNA(Ile)-dependent editing activities. One activity is designated as 'pretransfer' editing and involves the hydrolysis of activated Val-AMP. The other activity is designated 'posttransfer' editing and involves deacylation of mischarged Val-tRNA(Ile).</text>
</comment>
<keyword evidence="13" id="KW-1185">Reference proteome</keyword>
<evidence type="ECO:0000256" key="7">
    <source>
        <dbReference type="ARBA" id="ARBA00048359"/>
    </source>
</evidence>
<organism evidence="12 13">
    <name type="scientific">Actinomadura meridiana</name>
    <dbReference type="NCBI Taxonomy" id="559626"/>
    <lineage>
        <taxon>Bacteria</taxon>
        <taxon>Bacillati</taxon>
        <taxon>Actinomycetota</taxon>
        <taxon>Actinomycetes</taxon>
        <taxon>Streptosporangiales</taxon>
        <taxon>Thermomonosporaceae</taxon>
        <taxon>Actinomadura</taxon>
    </lineage>
</organism>
<dbReference type="Pfam" id="PF08264">
    <property type="entry name" value="Anticodon_1"/>
    <property type="match status" value="1"/>
</dbReference>
<dbReference type="InterPro" id="IPR009080">
    <property type="entry name" value="tRNAsynth_Ia_anticodon-bd"/>
</dbReference>
<dbReference type="SUPFAM" id="SSF47323">
    <property type="entry name" value="Anticodon-binding domain of a subclass of class I aminoacyl-tRNA synthetases"/>
    <property type="match status" value="1"/>
</dbReference>
<evidence type="ECO:0000256" key="9">
    <source>
        <dbReference type="SAM" id="MobiDB-lite"/>
    </source>
</evidence>
<proteinExistence type="inferred from homology"/>
<keyword evidence="5 8" id="KW-0030">Aminoacyl-tRNA synthetase</keyword>
<gene>
    <name evidence="8 12" type="primary">ileS</name>
    <name evidence="12" type="ORF">GCM10022254_25850</name>
</gene>
<feature type="region of interest" description="Disordered" evidence="9">
    <location>
        <begin position="1067"/>
        <end position="1091"/>
    </location>
</feature>
<keyword evidence="8" id="KW-0479">Metal-binding</keyword>
<keyword evidence="4 8" id="KW-0648">Protein biosynthesis</keyword>
<dbReference type="InterPro" id="IPR014729">
    <property type="entry name" value="Rossmann-like_a/b/a_fold"/>
</dbReference>
<dbReference type="EMBL" id="BAABAS010000005">
    <property type="protein sequence ID" value="GAA4230604.1"/>
    <property type="molecule type" value="Genomic_DNA"/>
</dbReference>
<comment type="subcellular location">
    <subcellularLocation>
        <location evidence="8">Cytoplasm</location>
    </subcellularLocation>
</comment>
<comment type="catalytic activity">
    <reaction evidence="7 8">
        <text>tRNA(Ile) + L-isoleucine + ATP = L-isoleucyl-tRNA(Ile) + AMP + diphosphate</text>
        <dbReference type="Rhea" id="RHEA:11060"/>
        <dbReference type="Rhea" id="RHEA-COMP:9666"/>
        <dbReference type="Rhea" id="RHEA-COMP:9695"/>
        <dbReference type="ChEBI" id="CHEBI:30616"/>
        <dbReference type="ChEBI" id="CHEBI:33019"/>
        <dbReference type="ChEBI" id="CHEBI:58045"/>
        <dbReference type="ChEBI" id="CHEBI:78442"/>
        <dbReference type="ChEBI" id="CHEBI:78528"/>
        <dbReference type="ChEBI" id="CHEBI:456215"/>
        <dbReference type="EC" id="6.1.1.5"/>
    </reaction>
</comment>
<dbReference type="SUPFAM" id="SSF52374">
    <property type="entry name" value="Nucleotidylyl transferase"/>
    <property type="match status" value="1"/>
</dbReference>
<evidence type="ECO:0000256" key="4">
    <source>
        <dbReference type="ARBA" id="ARBA00022917"/>
    </source>
</evidence>
<dbReference type="GO" id="GO:0016874">
    <property type="term" value="F:ligase activity"/>
    <property type="evidence" value="ECO:0007669"/>
    <property type="project" value="UniProtKB-KW"/>
</dbReference>
<feature type="short sequence motif" description="'HIGH' region" evidence="8">
    <location>
        <begin position="55"/>
        <end position="65"/>
    </location>
</feature>
<dbReference type="Gene3D" id="3.40.50.620">
    <property type="entry name" value="HUPs"/>
    <property type="match status" value="2"/>
</dbReference>
<protein>
    <recommendedName>
        <fullName evidence="8">Isoleucine--tRNA ligase</fullName>
        <ecNumber evidence="8">6.1.1.5</ecNumber>
    </recommendedName>
    <alternativeName>
        <fullName evidence="8">Isoleucyl-tRNA synthetase</fullName>
        <shortName evidence="8">IleRS</shortName>
    </alternativeName>
</protein>
<dbReference type="SUPFAM" id="SSF50677">
    <property type="entry name" value="ValRS/IleRS/LeuRS editing domain"/>
    <property type="match status" value="1"/>
</dbReference>
<dbReference type="EC" id="6.1.1.5" evidence="8"/>
<comment type="cofactor">
    <cofactor evidence="8">
        <name>Zn(2+)</name>
        <dbReference type="ChEBI" id="CHEBI:29105"/>
    </cofactor>
</comment>
<dbReference type="Proteomes" id="UP001501710">
    <property type="component" value="Unassembled WGS sequence"/>
</dbReference>
<dbReference type="PANTHER" id="PTHR42780:SF1">
    <property type="entry name" value="ISOLEUCINE--TRNA LIGASE, CYTOPLASMIC"/>
    <property type="match status" value="1"/>
</dbReference>
<dbReference type="Pfam" id="PF19302">
    <property type="entry name" value="DUF5915"/>
    <property type="match status" value="1"/>
</dbReference>
<evidence type="ECO:0000256" key="1">
    <source>
        <dbReference type="ARBA" id="ARBA00022598"/>
    </source>
</evidence>
<dbReference type="PANTHER" id="PTHR42780">
    <property type="entry name" value="SOLEUCYL-TRNA SYNTHETASE"/>
    <property type="match status" value="1"/>
</dbReference>
<keyword evidence="2 8" id="KW-0547">Nucleotide-binding</keyword>
<comment type="caution">
    <text evidence="12">The sequence shown here is derived from an EMBL/GenBank/DDBJ whole genome shotgun (WGS) entry which is preliminary data.</text>
</comment>
<comment type="domain">
    <text evidence="8">IleRS has two distinct active sites: one for aminoacylation and one for editing. The misactivated valine is translocated from the active site to the editing site, which sterically excludes the correctly activated isoleucine. The single editing site contains two valyl binding pockets, one specific for each substrate (Val-AMP or Val-tRNA(Ile)).</text>
</comment>
<keyword evidence="8" id="KW-0963">Cytoplasm</keyword>
<dbReference type="RefSeq" id="WP_344894985.1">
    <property type="nucleotide sequence ID" value="NZ_BAABAS010000005.1"/>
</dbReference>
<feature type="domain" description="Methionyl/Valyl/Leucyl/Isoleucyl-tRNA synthetase anticodon-binding" evidence="11">
    <location>
        <begin position="709"/>
        <end position="855"/>
    </location>
</feature>
<dbReference type="HAMAP" id="MF_02003">
    <property type="entry name" value="Ile_tRNA_synth_type2"/>
    <property type="match status" value="1"/>
</dbReference>
<dbReference type="NCBIfam" id="TIGR00392">
    <property type="entry name" value="ileS"/>
    <property type="match status" value="1"/>
</dbReference>